<accession>C0DVF7</accession>
<dbReference type="HOGENOM" id="CLU_3061117_0_0_4"/>
<dbReference type="EMBL" id="ACEA01000022">
    <property type="protein sequence ID" value="EEG23955.1"/>
    <property type="molecule type" value="Genomic_DNA"/>
</dbReference>
<dbReference type="Proteomes" id="UP000005837">
    <property type="component" value="Unassembled WGS sequence"/>
</dbReference>
<sequence length="53" mass="5763">MLFSAAETRRLPENDFSGSLLIAATAKTIILPAKRQTIKPLAKRAYSSGNETL</sequence>
<protein>
    <submittedName>
        <fullName evidence="1">Uncharacterized protein</fullName>
    </submittedName>
</protein>
<proteinExistence type="predicted"/>
<comment type="caution">
    <text evidence="1">The sequence shown here is derived from an EMBL/GenBank/DDBJ whole genome shotgun (WGS) entry which is preliminary data.</text>
</comment>
<organism evidence="1 2">
    <name type="scientific">Eikenella corrodens ATCC 23834</name>
    <dbReference type="NCBI Taxonomy" id="546274"/>
    <lineage>
        <taxon>Bacteria</taxon>
        <taxon>Pseudomonadati</taxon>
        <taxon>Pseudomonadota</taxon>
        <taxon>Betaproteobacteria</taxon>
        <taxon>Neisseriales</taxon>
        <taxon>Neisseriaceae</taxon>
        <taxon>Eikenella</taxon>
    </lineage>
</organism>
<evidence type="ECO:0000313" key="2">
    <source>
        <dbReference type="Proteomes" id="UP000005837"/>
    </source>
</evidence>
<name>C0DVF7_EIKCO</name>
<gene>
    <name evidence="1" type="ORF">EIKCOROL_01346</name>
</gene>
<reference evidence="1 2" key="1">
    <citation type="submission" date="2009-01" db="EMBL/GenBank/DDBJ databases">
        <authorList>
            <person name="Fulton L."/>
            <person name="Clifton S."/>
            <person name="Chinwalla A.T."/>
            <person name="Mitreva M."/>
            <person name="Sodergren E."/>
            <person name="Weinstock G."/>
            <person name="Clifton S."/>
            <person name="Dooling D.J."/>
            <person name="Fulton B."/>
            <person name="Minx P."/>
            <person name="Pepin K.H."/>
            <person name="Johnson M."/>
            <person name="Bhonagiri V."/>
            <person name="Nash W.E."/>
            <person name="Mardis E.R."/>
            <person name="Wilson R.K."/>
        </authorList>
    </citation>
    <scope>NUCLEOTIDE SEQUENCE [LARGE SCALE GENOMIC DNA]</scope>
    <source>
        <strain evidence="1 2">ATCC 23834</strain>
    </source>
</reference>
<evidence type="ECO:0000313" key="1">
    <source>
        <dbReference type="EMBL" id="EEG23955.1"/>
    </source>
</evidence>
<dbReference type="AlphaFoldDB" id="C0DVF7"/>